<evidence type="ECO:0000313" key="3">
    <source>
        <dbReference type="Proteomes" id="UP000256388"/>
    </source>
</evidence>
<reference evidence="2 3" key="1">
    <citation type="submission" date="2018-08" db="EMBL/GenBank/DDBJ databases">
        <title>Genomic Encyclopedia of Type Strains, Phase IV (KMG-IV): sequencing the most valuable type-strain genomes for metagenomic binning, comparative biology and taxonomic classification.</title>
        <authorList>
            <person name="Goeker M."/>
        </authorList>
    </citation>
    <scope>NUCLEOTIDE SEQUENCE [LARGE SCALE GENOMIC DNA]</scope>
    <source>
        <strain evidence="2 3">DSM 23923</strain>
    </source>
</reference>
<keyword evidence="3" id="KW-1185">Reference proteome</keyword>
<dbReference type="EMBL" id="QUMS01000001">
    <property type="protein sequence ID" value="REG10743.1"/>
    <property type="molecule type" value="Genomic_DNA"/>
</dbReference>
<name>A0A347ZTP6_9CHLR</name>
<dbReference type="Proteomes" id="UP000256388">
    <property type="component" value="Unassembled WGS sequence"/>
</dbReference>
<evidence type="ECO:0000313" key="2">
    <source>
        <dbReference type="EMBL" id="REG10743.1"/>
    </source>
</evidence>
<dbReference type="Pfam" id="PF12647">
    <property type="entry name" value="RNHCP"/>
    <property type="match status" value="1"/>
</dbReference>
<sequence>MQPIGLTLKPGKVNRYARENSGEIMLVHYCLSCGRISCNRIAGDDNAYSIIDLLNESLALDSSWMREMSANQISLLTSADKQMVLRALFGNAYLDFDK</sequence>
<accession>A0A347ZTP6</accession>
<protein>
    <recommendedName>
        <fullName evidence="1">RNHCP domain-containing protein</fullName>
    </recommendedName>
</protein>
<gene>
    <name evidence="2" type="ORF">DFR64_0603</name>
</gene>
<proteinExistence type="predicted"/>
<dbReference type="InterPro" id="IPR024439">
    <property type="entry name" value="RNHCP"/>
</dbReference>
<evidence type="ECO:0000259" key="1">
    <source>
        <dbReference type="Pfam" id="PF12647"/>
    </source>
</evidence>
<dbReference type="AlphaFoldDB" id="A0A347ZTP6"/>
<comment type="caution">
    <text evidence="2">The sequence shown here is derived from an EMBL/GenBank/DDBJ whole genome shotgun (WGS) entry which is preliminary data.</text>
</comment>
<feature type="domain" description="RNHCP" evidence="1">
    <location>
        <begin position="17"/>
        <end position="50"/>
    </location>
</feature>
<organism evidence="2 3">
    <name type="scientific">Pelolinea submarina</name>
    <dbReference type="NCBI Taxonomy" id="913107"/>
    <lineage>
        <taxon>Bacteria</taxon>
        <taxon>Bacillati</taxon>
        <taxon>Chloroflexota</taxon>
        <taxon>Anaerolineae</taxon>
        <taxon>Anaerolineales</taxon>
        <taxon>Anaerolineaceae</taxon>
        <taxon>Pelolinea</taxon>
    </lineage>
</organism>